<proteinExistence type="inferred from homology"/>
<comment type="similarity">
    <text evidence="3">Belongs to the inovirus G2P protein family.</text>
</comment>
<dbReference type="Pfam" id="PF05155">
    <property type="entry name" value="G2P_X_C"/>
    <property type="match status" value="1"/>
</dbReference>
<reference evidence="17" key="1">
    <citation type="submission" date="2024-03" db="EMBL/GenBank/DDBJ databases">
        <title>Diverse circular DNA viruses in blood, oral, and fecal samples of captive lemurs.</title>
        <authorList>
            <person name="Paietta E.N."/>
            <person name="Kraberger S."/>
            <person name="Lund M.C."/>
            <person name="Custer J.M."/>
            <person name="Vargas K.M."/>
            <person name="Ehmke E.E."/>
            <person name="Yoder A.D."/>
            <person name="Varsani A."/>
        </authorList>
    </citation>
    <scope>NUCLEOTIDE SEQUENCE</scope>
    <source>
        <strain evidence="17">Duke_44SS_16</strain>
    </source>
</reference>
<keyword evidence="9" id="KW-0255">Endonuclease</keyword>
<evidence type="ECO:0000256" key="7">
    <source>
        <dbReference type="ARBA" id="ARBA00022705"/>
    </source>
</evidence>
<evidence type="ECO:0000256" key="6">
    <source>
        <dbReference type="ARBA" id="ARBA00022598"/>
    </source>
</evidence>
<evidence type="ECO:0000256" key="5">
    <source>
        <dbReference type="ARBA" id="ARBA00014536"/>
    </source>
</evidence>
<dbReference type="EMBL" id="PP511900">
    <property type="protein sequence ID" value="XCD08627.1"/>
    <property type="molecule type" value="Genomic_DNA"/>
</dbReference>
<comment type="catalytic activity">
    <reaction evidence="14">
        <text>ATP + (deoxyribonucleotide)n-3'-hydroxyl + 5'-phospho-(deoxyribonucleotide)m = (deoxyribonucleotide)n+m + AMP + diphosphate.</text>
        <dbReference type="EC" id="6.5.1.1"/>
    </reaction>
</comment>
<evidence type="ECO:0000256" key="13">
    <source>
        <dbReference type="ARBA" id="ARBA00033015"/>
    </source>
</evidence>
<comment type="function">
    <text evidence="1">Isoform G2P plays an essential role in viral DNA replication. Binds the origin of replication and cleaves the dsDNA replicative form I (RFI) and becomes covalently bound to it via phosphotyrosine bond, generating the dsDNA replicative form II (RFII). In turn, viral DNA replication initiates at the 3'-OH of the cleavage site. After one round of rolling circle synthesis, protein G2P is linked to the newly synthesized ssDNA and joins the ends of the displaced strand to generate a circular single-stranded molecule ready to be packed into a virion.</text>
</comment>
<evidence type="ECO:0000256" key="10">
    <source>
        <dbReference type="ARBA" id="ARBA00022801"/>
    </source>
</evidence>
<evidence type="ECO:0000256" key="3">
    <source>
        <dbReference type="ARBA" id="ARBA00009603"/>
    </source>
</evidence>
<feature type="domain" description="Replication-associated protein G2P C-terminal" evidence="16">
    <location>
        <begin position="307"/>
        <end position="395"/>
    </location>
</feature>
<dbReference type="InterPro" id="IPR022686">
    <property type="entry name" value="G2P_N"/>
</dbReference>
<evidence type="ECO:0000256" key="4">
    <source>
        <dbReference type="ARBA" id="ARBA00012727"/>
    </source>
</evidence>
<dbReference type="GO" id="GO:0003910">
    <property type="term" value="F:DNA ligase (ATP) activity"/>
    <property type="evidence" value="ECO:0007669"/>
    <property type="project" value="UniProtKB-EC"/>
</dbReference>
<evidence type="ECO:0000256" key="8">
    <source>
        <dbReference type="ARBA" id="ARBA00022722"/>
    </source>
</evidence>
<evidence type="ECO:0000256" key="9">
    <source>
        <dbReference type="ARBA" id="ARBA00022759"/>
    </source>
</evidence>
<keyword evidence="11" id="KW-0238">DNA-binding</keyword>
<keyword evidence="10" id="KW-0378">Hydrolase</keyword>
<dbReference type="GO" id="GO:0006260">
    <property type="term" value="P:DNA replication"/>
    <property type="evidence" value="ECO:0007669"/>
    <property type="project" value="UniProtKB-KW"/>
</dbReference>
<sequence>MLDHLRLAIPVLPVFVKSFNENRHYFNGDILDLDLPCATRHVSKDSSGHISTGELYHPYESLPSSYTDMAMKFFTDTMNTYPYVELKASPLKLLQGHNVYGFECIKNGACEMLGLLLNAYPKLCEILDFKNIEVLHLDTTYFVKLPHQNMIEPVLQYLSNCSAGHRKSKSIKYNNYVTWGNDSSRYINTKAYGKLLEVEQQFKKLSDLAMKGDKRSQDIIQAMSGVLDFAKANLRFEARICKTYLTKNGYPTNLWQLIQLQIEQPNLLLDLFNIAFKPIFSTLNGEMMKFSSDDEVLDVLRSKLLTINSKGKISYTRANNAFKFYNLIQKLGFQKVKEISSNTTFYRNLDSLLECGISRSYLQNLHRDDVKVIPFVRLIEIKFDQQLPKDYQMPLSKYIDIYELMKVA</sequence>
<evidence type="ECO:0000256" key="2">
    <source>
        <dbReference type="ARBA" id="ARBA00003490"/>
    </source>
</evidence>
<evidence type="ECO:0000256" key="11">
    <source>
        <dbReference type="ARBA" id="ARBA00023125"/>
    </source>
</evidence>
<keyword evidence="7" id="KW-0235">DNA replication</keyword>
<comment type="function">
    <text evidence="2">Isoform G10P protein binds to double-stranded DNA and prevents hydrolysis by nucleases. Additionally, G10P is an inhibitor of DNA replication and may have a role in the transition from semiconservative replicative form DNA replication to single-stranded DNA synthesis in the life cycle.</text>
</comment>
<dbReference type="GO" id="GO:0004519">
    <property type="term" value="F:endonuclease activity"/>
    <property type="evidence" value="ECO:0007669"/>
    <property type="project" value="UniProtKB-KW"/>
</dbReference>
<dbReference type="InterPro" id="IPR006516">
    <property type="entry name" value="G2P"/>
</dbReference>
<evidence type="ECO:0000256" key="1">
    <source>
        <dbReference type="ARBA" id="ARBA00003296"/>
    </source>
</evidence>
<accession>A0AAU8BBM1</accession>
<protein>
    <recommendedName>
        <fullName evidence="5">Replication-associated protein G2P</fullName>
        <ecNumber evidence="4">6.5.1.1</ecNumber>
    </recommendedName>
    <alternativeName>
        <fullName evidence="12">G2P</fullName>
    </alternativeName>
    <alternativeName>
        <fullName evidence="13">Gene 2 protein</fullName>
    </alternativeName>
</protein>
<dbReference type="Pfam" id="PF05144">
    <property type="entry name" value="Phage_CRI"/>
    <property type="match status" value="1"/>
</dbReference>
<evidence type="ECO:0000256" key="12">
    <source>
        <dbReference type="ARBA" id="ARBA00032532"/>
    </source>
</evidence>
<feature type="domain" description="Replication-associated protein G2P N-terminal" evidence="15">
    <location>
        <begin position="1"/>
        <end position="249"/>
    </location>
</feature>
<dbReference type="GO" id="GO:0003677">
    <property type="term" value="F:DNA binding"/>
    <property type="evidence" value="ECO:0007669"/>
    <property type="project" value="UniProtKB-KW"/>
</dbReference>
<keyword evidence="6" id="KW-0436">Ligase</keyword>
<evidence type="ECO:0000313" key="17">
    <source>
        <dbReference type="EMBL" id="XCD08627.1"/>
    </source>
</evidence>
<evidence type="ECO:0000259" key="15">
    <source>
        <dbReference type="Pfam" id="PF05144"/>
    </source>
</evidence>
<dbReference type="GO" id="GO:0016787">
    <property type="term" value="F:hydrolase activity"/>
    <property type="evidence" value="ECO:0007669"/>
    <property type="project" value="UniProtKB-KW"/>
</dbReference>
<keyword evidence="8" id="KW-0540">Nuclease</keyword>
<evidence type="ECO:0000256" key="14">
    <source>
        <dbReference type="ARBA" id="ARBA00034003"/>
    </source>
</evidence>
<dbReference type="EC" id="6.5.1.1" evidence="4"/>
<dbReference type="NCBIfam" id="TIGR01629">
    <property type="entry name" value="rep_II_X"/>
    <property type="match status" value="1"/>
</dbReference>
<dbReference type="InterPro" id="IPR022688">
    <property type="entry name" value="G2P_C"/>
</dbReference>
<organism evidence="17">
    <name type="scientific">Dulem virus 65</name>
    <dbReference type="NCBI Taxonomy" id="3145776"/>
    <lineage>
        <taxon>Viruses</taxon>
        <taxon>Monodnaviria</taxon>
        <taxon>Loebvirae</taxon>
        <taxon>Hofneiviricota</taxon>
        <taxon>Faserviricetes</taxon>
        <taxon>Tubulavirales</taxon>
        <taxon>Inoviridae</taxon>
        <taxon>Inovirus</taxon>
    </lineage>
</organism>
<evidence type="ECO:0000259" key="16">
    <source>
        <dbReference type="Pfam" id="PF05155"/>
    </source>
</evidence>
<name>A0AAU8BBM1_9VIRU</name>